<organism evidence="2 3">
    <name type="scientific">Paenibacillus hexagrammi</name>
    <dbReference type="NCBI Taxonomy" id="2908839"/>
    <lineage>
        <taxon>Bacteria</taxon>
        <taxon>Bacillati</taxon>
        <taxon>Bacillota</taxon>
        <taxon>Bacilli</taxon>
        <taxon>Bacillales</taxon>
        <taxon>Paenibacillaceae</taxon>
        <taxon>Paenibacillus</taxon>
    </lineage>
</organism>
<dbReference type="PROSITE" id="PS51257">
    <property type="entry name" value="PROKAR_LIPOPROTEIN"/>
    <property type="match status" value="1"/>
</dbReference>
<evidence type="ECO:0000313" key="3">
    <source>
        <dbReference type="Proteomes" id="UP001649230"/>
    </source>
</evidence>
<dbReference type="CDD" id="cd13581">
    <property type="entry name" value="PBP2_AlgQ_like_2"/>
    <property type="match status" value="1"/>
</dbReference>
<dbReference type="RefSeq" id="WP_235118739.1">
    <property type="nucleotide sequence ID" value="NZ_CP090978.1"/>
</dbReference>
<dbReference type="SUPFAM" id="SSF53850">
    <property type="entry name" value="Periplasmic binding protein-like II"/>
    <property type="match status" value="1"/>
</dbReference>
<keyword evidence="3" id="KW-1185">Reference proteome</keyword>
<dbReference type="EMBL" id="CP090978">
    <property type="protein sequence ID" value="UJF32395.1"/>
    <property type="molecule type" value="Genomic_DNA"/>
</dbReference>
<protein>
    <submittedName>
        <fullName evidence="2">Extracellular solute-binding protein</fullName>
    </submittedName>
</protein>
<keyword evidence="1" id="KW-0732">Signal</keyword>
<dbReference type="InterPro" id="IPR050490">
    <property type="entry name" value="Bact_solute-bd_prot1"/>
</dbReference>
<dbReference type="PANTHER" id="PTHR43649:SF12">
    <property type="entry name" value="DIACETYLCHITOBIOSE BINDING PROTEIN DASA"/>
    <property type="match status" value="1"/>
</dbReference>
<accession>A0ABY3SH26</accession>
<feature type="signal peptide" evidence="1">
    <location>
        <begin position="1"/>
        <end position="19"/>
    </location>
</feature>
<dbReference type="Proteomes" id="UP001649230">
    <property type="component" value="Chromosome"/>
</dbReference>
<feature type="chain" id="PRO_5046525081" evidence="1">
    <location>
        <begin position="20"/>
        <end position="541"/>
    </location>
</feature>
<gene>
    <name evidence="2" type="ORF">L0M14_22250</name>
</gene>
<sequence length="541" mass="61254">MKKCLATSLILVVSASVLFTGCSKNNSNTDTASATKNGKNASSTAEINTTGYPIVKDKVTLNFVSPKNPMAPSFGDMTFFKNLENQSNVHIEWNNIPSDGYQEKKNILIATNDLPDAFYNAQFTDFDLIKLGGEGTIIPLEKLIDQYMPNLKALFEKRPDLKAIVTAPDGHIYSLPYAEEMNLINMPNQMFINKAWLDKLNLKMPTTLDEYHDVLKAFKDNNVNGKGTVIPLSFWFQGWCGNEGDLLGMFGAPDVTQDDHRIVKDGKVLYSVALPEYKEAIAYFHKWYEEGLIDPEFATVDAQKLQAKGKTADETLGSFIWWEGPEIVGESRMKDYALLPPLKNKEGNIVIGKTNYSEYTRDSFVITKANKSPEITARWVDQLYDPKTGIQAHWGPIGEVYKEENGKLVNLPVPDGTTAGEYRNKVAPGGPLAVTKDQFGTLVDMEPRAKQRLDELQKYYFPYQVKENYPFVFLPADELEKVNQIETQLKEYTKQMKAKWLMDGGIENDWDSYLKKLDQIGLKDYLTIYQNAYDNFKKNNK</sequence>
<proteinExistence type="predicted"/>
<reference evidence="2 3" key="1">
    <citation type="journal article" date="2024" name="Int. J. Syst. Evol. Microbiol.">
        <title>Paenibacillus hexagrammi sp. nov., a novel bacterium isolated from the gut content of Hexagrammos agrammus.</title>
        <authorList>
            <person name="Jung H.K."/>
            <person name="Kim D.G."/>
            <person name="Zin H."/>
            <person name="Park J."/>
            <person name="Jung H."/>
            <person name="Kim Y.O."/>
            <person name="Kong H.J."/>
            <person name="Kim J.W."/>
            <person name="Kim Y.S."/>
        </authorList>
    </citation>
    <scope>NUCLEOTIDE SEQUENCE [LARGE SCALE GENOMIC DNA]</scope>
    <source>
        <strain evidence="2 3">YPD9-1</strain>
    </source>
</reference>
<name>A0ABY3SH26_9BACL</name>
<dbReference type="PANTHER" id="PTHR43649">
    <property type="entry name" value="ARABINOSE-BINDING PROTEIN-RELATED"/>
    <property type="match status" value="1"/>
</dbReference>
<evidence type="ECO:0000313" key="2">
    <source>
        <dbReference type="EMBL" id="UJF32395.1"/>
    </source>
</evidence>
<dbReference type="Gene3D" id="3.40.190.10">
    <property type="entry name" value="Periplasmic binding protein-like II"/>
    <property type="match status" value="2"/>
</dbReference>
<evidence type="ECO:0000256" key="1">
    <source>
        <dbReference type="SAM" id="SignalP"/>
    </source>
</evidence>